<dbReference type="InterPro" id="IPR006015">
    <property type="entry name" value="Universal_stress_UspA"/>
</dbReference>
<name>A0A437J4C8_9SPHN</name>
<protein>
    <submittedName>
        <fullName evidence="3">Universal stress protein</fullName>
    </submittedName>
</protein>
<dbReference type="Gene3D" id="3.40.50.12370">
    <property type="match status" value="1"/>
</dbReference>
<reference evidence="3 4" key="1">
    <citation type="submission" date="2019-01" db="EMBL/GenBank/DDBJ databases">
        <authorList>
            <person name="Chen W.-M."/>
        </authorList>
    </citation>
    <scope>NUCLEOTIDE SEQUENCE [LARGE SCALE GENOMIC DNA]</scope>
    <source>
        <strain evidence="3 4">TLA-22</strain>
    </source>
</reference>
<dbReference type="Pfam" id="PF00582">
    <property type="entry name" value="Usp"/>
    <property type="match status" value="1"/>
</dbReference>
<dbReference type="CDD" id="cd00293">
    <property type="entry name" value="USP-like"/>
    <property type="match status" value="1"/>
</dbReference>
<comment type="caution">
    <text evidence="3">The sequence shown here is derived from an EMBL/GenBank/DDBJ whole genome shotgun (WGS) entry which is preliminary data.</text>
</comment>
<gene>
    <name evidence="3" type="ORF">ENE74_14400</name>
</gene>
<keyword evidence="4" id="KW-1185">Reference proteome</keyword>
<feature type="domain" description="UspA" evidence="2">
    <location>
        <begin position="149"/>
        <end position="265"/>
    </location>
</feature>
<comment type="similarity">
    <text evidence="1">Belongs to the universal stress protein A family.</text>
</comment>
<dbReference type="SUPFAM" id="SSF52402">
    <property type="entry name" value="Adenine nucleotide alpha hydrolases-like"/>
    <property type="match status" value="2"/>
</dbReference>
<evidence type="ECO:0000313" key="3">
    <source>
        <dbReference type="EMBL" id="RVT39555.1"/>
    </source>
</evidence>
<dbReference type="InterPro" id="IPR006016">
    <property type="entry name" value="UspA"/>
</dbReference>
<dbReference type="Proteomes" id="UP000282977">
    <property type="component" value="Unassembled WGS sequence"/>
</dbReference>
<evidence type="ECO:0000259" key="2">
    <source>
        <dbReference type="Pfam" id="PF00582"/>
    </source>
</evidence>
<proteinExistence type="inferred from homology"/>
<accession>A0A437J4C8</accession>
<organism evidence="3 4">
    <name type="scientific">Sphingobium algorifonticola</name>
    <dbReference type="NCBI Taxonomy" id="2008318"/>
    <lineage>
        <taxon>Bacteria</taxon>
        <taxon>Pseudomonadati</taxon>
        <taxon>Pseudomonadota</taxon>
        <taxon>Alphaproteobacteria</taxon>
        <taxon>Sphingomonadales</taxon>
        <taxon>Sphingomonadaceae</taxon>
        <taxon>Sphingobium</taxon>
    </lineage>
</organism>
<dbReference type="RefSeq" id="WP_127691640.1">
    <property type="nucleotide sequence ID" value="NZ_RZUL01000006.1"/>
</dbReference>
<evidence type="ECO:0000313" key="4">
    <source>
        <dbReference type="Proteomes" id="UP000282977"/>
    </source>
</evidence>
<sequence>MKNILLLLHDDVGQEARLQAALDLTRSLDGHLTCLDVAILPALMGDPYCQDGSAILLQEERAREDVNQSRIRERLDREDVSWEIAQVTGDLAPCLSDAAGLADLIVVNRKLDEFPYPDMANLVGELVVKSGKPVIAVPDDIRSFNAAGRAIVAWDGSPASMAALQAATPLLKLSESVIIVEIDDGSLKTPAREAAAYLSQHGIHALIRLEKSHGRSAGDILLSEIRDRSIDYLVMGGFGHRRFVEALFGGVTRTLLEKSPVPLFLAHG</sequence>
<dbReference type="AlphaFoldDB" id="A0A437J4C8"/>
<dbReference type="PANTHER" id="PTHR46268:SF15">
    <property type="entry name" value="UNIVERSAL STRESS PROTEIN HP_0031"/>
    <property type="match status" value="1"/>
</dbReference>
<dbReference type="EMBL" id="RZUL01000006">
    <property type="protein sequence ID" value="RVT39555.1"/>
    <property type="molecule type" value="Genomic_DNA"/>
</dbReference>
<dbReference type="OrthoDB" id="9804721at2"/>
<evidence type="ECO:0000256" key="1">
    <source>
        <dbReference type="ARBA" id="ARBA00008791"/>
    </source>
</evidence>
<dbReference type="PANTHER" id="PTHR46268">
    <property type="entry name" value="STRESS RESPONSE PROTEIN NHAX"/>
    <property type="match status" value="1"/>
</dbReference>
<dbReference type="PRINTS" id="PR01438">
    <property type="entry name" value="UNVRSLSTRESS"/>
</dbReference>